<accession>A0A011NDW2</accession>
<dbReference type="Gene3D" id="3.40.50.620">
    <property type="entry name" value="HUPs"/>
    <property type="match status" value="1"/>
</dbReference>
<dbReference type="EMBL" id="JANJ01000003">
    <property type="protein sequence ID" value="EXI62610.1"/>
    <property type="molecule type" value="Genomic_DNA"/>
</dbReference>
<dbReference type="PANTHER" id="PTHR30336:SF4">
    <property type="entry name" value="ENVELOPE BIOGENESIS FACTOR ELYC"/>
    <property type="match status" value="1"/>
</dbReference>
<dbReference type="InterPro" id="IPR014729">
    <property type="entry name" value="Rossmann-like_a/b/a_fold"/>
</dbReference>
<dbReference type="PANTHER" id="PTHR30336">
    <property type="entry name" value="INNER MEMBRANE PROTEIN, PROBABLE PERMEASE"/>
    <property type="match status" value="1"/>
</dbReference>
<keyword evidence="1" id="KW-0812">Transmembrane</keyword>
<dbReference type="AlphaFoldDB" id="A0A011NDW2"/>
<keyword evidence="1" id="KW-0472">Membrane</keyword>
<evidence type="ECO:0000313" key="4">
    <source>
        <dbReference type="Proteomes" id="UP000054123"/>
    </source>
</evidence>
<gene>
    <name evidence="3" type="ORF">AK33_05125</name>
</gene>
<dbReference type="InterPro" id="IPR051599">
    <property type="entry name" value="Cell_Envelope_Assoc"/>
</dbReference>
<dbReference type="RefSeq" id="WP_042802479.1">
    <property type="nucleotide sequence ID" value="NZ_AVSP01000007.1"/>
</dbReference>
<evidence type="ECO:0000259" key="2">
    <source>
        <dbReference type="Pfam" id="PF02698"/>
    </source>
</evidence>
<dbReference type="PROSITE" id="PS51257">
    <property type="entry name" value="PROKAR_LIPOPROTEIN"/>
    <property type="match status" value="1"/>
</dbReference>
<feature type="transmembrane region" description="Helical" evidence="1">
    <location>
        <begin position="35"/>
        <end position="56"/>
    </location>
</feature>
<dbReference type="STRING" id="1122190.GCA_000621105_01649"/>
<feature type="domain" description="DUF218" evidence="2">
    <location>
        <begin position="79"/>
        <end position="242"/>
    </location>
</feature>
<name>A0A011NDW2_9PAST</name>
<sequence>MFELTKLLTAIILPPFNILILWLLALIFFACNYKYSAYFFAILGMLILYVFSIPYISQKLGDSLVEQETKTIDKYKTAQAIVVLGGGLRDSRELFGQLATTGIPLERMRYAAYLHKETGLPILVTGSSPNGTSEAKVMTDEFKMFFNIETKWQENNAKTTKENAIFSREILAKENINKIILVTNQWHMKRAEMLFTQQGFEVLPASVGSGDTPDHYSLNFMHFIPQAGAMNSNMLTLKEWIGYWKEK</sequence>
<reference evidence="3 4" key="1">
    <citation type="journal article" date="2014" name="Genome Announc.">
        <title>Genome Sequence of a Presumptive Mannheimia haemolytica Strain with an A1/A6-Cross-Reactive Serotype from a White-Tailed Deer (Odocoileus virginianus).</title>
        <authorList>
            <person name="Lawrence P.K."/>
            <person name="Bey R.F."/>
            <person name="Wiener B."/>
            <person name="Kittichotirat W."/>
            <person name="Bumgarner R.E."/>
        </authorList>
    </citation>
    <scope>NUCLEOTIDE SEQUENCE [LARGE SCALE GENOMIC DNA]</scope>
    <source>
        <strain evidence="3 4">PKL10</strain>
    </source>
</reference>
<feature type="transmembrane region" description="Helical" evidence="1">
    <location>
        <begin position="7"/>
        <end position="29"/>
    </location>
</feature>
<dbReference type="Proteomes" id="UP000054123">
    <property type="component" value="Unassembled WGS sequence"/>
</dbReference>
<dbReference type="GO" id="GO:0000270">
    <property type="term" value="P:peptidoglycan metabolic process"/>
    <property type="evidence" value="ECO:0007669"/>
    <property type="project" value="TreeGrafter"/>
</dbReference>
<evidence type="ECO:0000313" key="3">
    <source>
        <dbReference type="EMBL" id="EXI62610.1"/>
    </source>
</evidence>
<keyword evidence="1" id="KW-1133">Transmembrane helix</keyword>
<proteinExistence type="predicted"/>
<dbReference type="GO" id="GO:0005886">
    <property type="term" value="C:plasma membrane"/>
    <property type="evidence" value="ECO:0007669"/>
    <property type="project" value="TreeGrafter"/>
</dbReference>
<comment type="caution">
    <text evidence="3">The sequence shown here is derived from an EMBL/GenBank/DDBJ whole genome shotgun (WGS) entry which is preliminary data.</text>
</comment>
<dbReference type="OrthoDB" id="9809813at2"/>
<dbReference type="CDD" id="cd06259">
    <property type="entry name" value="YdcF-like"/>
    <property type="match status" value="1"/>
</dbReference>
<keyword evidence="4" id="KW-1185">Reference proteome</keyword>
<evidence type="ECO:0000256" key="1">
    <source>
        <dbReference type="SAM" id="Phobius"/>
    </source>
</evidence>
<dbReference type="InterPro" id="IPR003848">
    <property type="entry name" value="DUF218"/>
</dbReference>
<organism evidence="3 4">
    <name type="scientific">Mannheimia granulomatis</name>
    <dbReference type="NCBI Taxonomy" id="85402"/>
    <lineage>
        <taxon>Bacteria</taxon>
        <taxon>Pseudomonadati</taxon>
        <taxon>Pseudomonadota</taxon>
        <taxon>Gammaproteobacteria</taxon>
        <taxon>Pasteurellales</taxon>
        <taxon>Pasteurellaceae</taxon>
        <taxon>Mannheimia</taxon>
    </lineage>
</organism>
<dbReference type="GO" id="GO:0043164">
    <property type="term" value="P:Gram-negative-bacterium-type cell wall biogenesis"/>
    <property type="evidence" value="ECO:0007669"/>
    <property type="project" value="TreeGrafter"/>
</dbReference>
<dbReference type="Pfam" id="PF02698">
    <property type="entry name" value="DUF218"/>
    <property type="match status" value="1"/>
</dbReference>
<protein>
    <recommendedName>
        <fullName evidence="2">DUF218 domain-containing protein</fullName>
    </recommendedName>
</protein>
<dbReference type="PATRIC" id="fig|1450449.3.peg.997"/>